<reference evidence="2" key="2">
    <citation type="journal article" date="2024" name="Plant">
        <title>Genomic evolution and insights into agronomic trait innovations of Sesamum species.</title>
        <authorList>
            <person name="Miao H."/>
            <person name="Wang L."/>
            <person name="Qu L."/>
            <person name="Liu H."/>
            <person name="Sun Y."/>
            <person name="Le M."/>
            <person name="Wang Q."/>
            <person name="Wei S."/>
            <person name="Zheng Y."/>
            <person name="Lin W."/>
            <person name="Duan Y."/>
            <person name="Cao H."/>
            <person name="Xiong S."/>
            <person name="Wang X."/>
            <person name="Wei L."/>
            <person name="Li C."/>
            <person name="Ma Q."/>
            <person name="Ju M."/>
            <person name="Zhao R."/>
            <person name="Li G."/>
            <person name="Mu C."/>
            <person name="Tian Q."/>
            <person name="Mei H."/>
            <person name="Zhang T."/>
            <person name="Gao T."/>
            <person name="Zhang H."/>
        </authorList>
    </citation>
    <scope>NUCLEOTIDE SEQUENCE</scope>
    <source>
        <strain evidence="2">G01</strain>
    </source>
</reference>
<proteinExistence type="predicted"/>
<sequence>METEDNYQHIANSQNFETPKQVMEAVRGKEDRPPHTVKYKSTTEYYTHEEGEAALLEIILNEATVSNKHKKNKSSEGIIENSTKTGGKGKKGKVTSLLNLSQDGKQENLRRMLWEELTRISHHNAPWLVGGDFNVILYPNENQGGDLRRMGPMDDFNEMMIDTGLVDAGFEGDPSPGPIKEFGKDWIECYTPKNGLRPSTLLGFCTFQDGCQIITPSSLMPLKLRTNGHLPSDSRICG</sequence>
<dbReference type="SUPFAM" id="SSF56219">
    <property type="entry name" value="DNase I-like"/>
    <property type="match status" value="1"/>
</dbReference>
<reference evidence="2" key="1">
    <citation type="submission" date="2020-06" db="EMBL/GenBank/DDBJ databases">
        <authorList>
            <person name="Li T."/>
            <person name="Hu X."/>
            <person name="Zhang T."/>
            <person name="Song X."/>
            <person name="Zhang H."/>
            <person name="Dai N."/>
            <person name="Sheng W."/>
            <person name="Hou X."/>
            <person name="Wei L."/>
        </authorList>
    </citation>
    <scope>NUCLEOTIDE SEQUENCE</scope>
    <source>
        <strain evidence="2">G01</strain>
        <tissue evidence="2">Leaf</tissue>
    </source>
</reference>
<comment type="caution">
    <text evidence="2">The sequence shown here is derived from an EMBL/GenBank/DDBJ whole genome shotgun (WGS) entry which is preliminary data.</text>
</comment>
<evidence type="ECO:0000313" key="2">
    <source>
        <dbReference type="EMBL" id="KAL0285571.1"/>
    </source>
</evidence>
<name>A0AAW2ITV2_9LAMI</name>
<accession>A0AAW2ITV2</accession>
<protein>
    <submittedName>
        <fullName evidence="2">Uncharacterized protein</fullName>
    </submittedName>
</protein>
<dbReference type="EMBL" id="JACGWK010001585">
    <property type="protein sequence ID" value="KAL0285571.1"/>
    <property type="molecule type" value="Genomic_DNA"/>
</dbReference>
<feature type="region of interest" description="Disordered" evidence="1">
    <location>
        <begin position="67"/>
        <end position="93"/>
    </location>
</feature>
<dbReference type="AlphaFoldDB" id="A0AAW2ITV2"/>
<dbReference type="Gene3D" id="3.60.10.10">
    <property type="entry name" value="Endonuclease/exonuclease/phosphatase"/>
    <property type="match status" value="1"/>
</dbReference>
<dbReference type="InterPro" id="IPR036691">
    <property type="entry name" value="Endo/exonu/phosph_ase_sf"/>
</dbReference>
<gene>
    <name evidence="2" type="ORF">Sangu_2773200</name>
</gene>
<organism evidence="2">
    <name type="scientific">Sesamum angustifolium</name>
    <dbReference type="NCBI Taxonomy" id="2727405"/>
    <lineage>
        <taxon>Eukaryota</taxon>
        <taxon>Viridiplantae</taxon>
        <taxon>Streptophyta</taxon>
        <taxon>Embryophyta</taxon>
        <taxon>Tracheophyta</taxon>
        <taxon>Spermatophyta</taxon>
        <taxon>Magnoliopsida</taxon>
        <taxon>eudicotyledons</taxon>
        <taxon>Gunneridae</taxon>
        <taxon>Pentapetalae</taxon>
        <taxon>asterids</taxon>
        <taxon>lamiids</taxon>
        <taxon>Lamiales</taxon>
        <taxon>Pedaliaceae</taxon>
        <taxon>Sesamum</taxon>
    </lineage>
</organism>
<evidence type="ECO:0000256" key="1">
    <source>
        <dbReference type="SAM" id="MobiDB-lite"/>
    </source>
</evidence>